<dbReference type="GO" id="GO:0006338">
    <property type="term" value="P:chromatin remodeling"/>
    <property type="evidence" value="ECO:0007669"/>
    <property type="project" value="UniProtKB-ARBA"/>
</dbReference>
<dbReference type="PANTHER" id="PTHR37984:SF5">
    <property type="entry name" value="PROTEIN NYNRIN-LIKE"/>
    <property type="match status" value="1"/>
</dbReference>
<evidence type="ECO:0000259" key="4">
    <source>
        <dbReference type="PROSITE" id="PS50994"/>
    </source>
</evidence>
<dbReference type="GO" id="GO:0015074">
    <property type="term" value="P:DNA integration"/>
    <property type="evidence" value="ECO:0007669"/>
    <property type="project" value="InterPro"/>
</dbReference>
<dbReference type="Gene3D" id="3.30.420.10">
    <property type="entry name" value="Ribonuclease H-like superfamily/Ribonuclease H"/>
    <property type="match status" value="1"/>
</dbReference>
<dbReference type="AlphaFoldDB" id="A0A5N5Q7S5"/>
<dbReference type="PROSITE" id="PS50994">
    <property type="entry name" value="INTEGRASE"/>
    <property type="match status" value="1"/>
</dbReference>
<evidence type="ECO:0000259" key="3">
    <source>
        <dbReference type="PROSITE" id="PS50013"/>
    </source>
</evidence>
<organism evidence="5 6">
    <name type="scientific">Ceratobasidium theobromae</name>
    <dbReference type="NCBI Taxonomy" id="1582974"/>
    <lineage>
        <taxon>Eukaryota</taxon>
        <taxon>Fungi</taxon>
        <taxon>Dikarya</taxon>
        <taxon>Basidiomycota</taxon>
        <taxon>Agaricomycotina</taxon>
        <taxon>Agaricomycetes</taxon>
        <taxon>Cantharellales</taxon>
        <taxon>Ceratobasidiaceae</taxon>
        <taxon>Ceratobasidium</taxon>
    </lineage>
</organism>
<dbReference type="GO" id="GO:0003723">
    <property type="term" value="F:RNA binding"/>
    <property type="evidence" value="ECO:0007669"/>
    <property type="project" value="UniProtKB-KW"/>
</dbReference>
<dbReference type="SUPFAM" id="SSF53098">
    <property type="entry name" value="Ribonuclease H-like"/>
    <property type="match status" value="1"/>
</dbReference>
<dbReference type="OrthoDB" id="2630497at2759"/>
<evidence type="ECO:0000313" key="5">
    <source>
        <dbReference type="EMBL" id="KAB5587739.1"/>
    </source>
</evidence>
<reference evidence="5 6" key="1">
    <citation type="journal article" date="2019" name="Fungal Biol. Biotechnol.">
        <title>Draft genome sequence of fastidious pathogen Ceratobasidium theobromae, which causes vascular-streak dieback in Theobroma cacao.</title>
        <authorList>
            <person name="Ali S.S."/>
            <person name="Asman A."/>
            <person name="Shao J."/>
            <person name="Firmansyah A.P."/>
            <person name="Susilo A.W."/>
            <person name="Rosmana A."/>
            <person name="McMahon P."/>
            <person name="Junaid M."/>
            <person name="Guest D."/>
            <person name="Kheng T.Y."/>
            <person name="Meinhardt L.W."/>
            <person name="Bailey B.A."/>
        </authorList>
    </citation>
    <scope>NUCLEOTIDE SEQUENCE [LARGE SCALE GENOMIC DNA]</scope>
    <source>
        <strain evidence="5 6">CT2</strain>
    </source>
</reference>
<feature type="domain" description="Integrase catalytic" evidence="4">
    <location>
        <begin position="1"/>
        <end position="125"/>
    </location>
</feature>
<dbReference type="GO" id="GO:0005634">
    <property type="term" value="C:nucleus"/>
    <property type="evidence" value="ECO:0007669"/>
    <property type="project" value="UniProtKB-ARBA"/>
</dbReference>
<dbReference type="Proteomes" id="UP000383932">
    <property type="component" value="Unassembled WGS sequence"/>
</dbReference>
<evidence type="ECO:0000256" key="1">
    <source>
        <dbReference type="ARBA" id="ARBA00022884"/>
    </source>
</evidence>
<dbReference type="Gene3D" id="2.40.50.40">
    <property type="match status" value="1"/>
</dbReference>
<name>A0A5N5Q7S5_9AGAM</name>
<dbReference type="InterPro" id="IPR036397">
    <property type="entry name" value="RNaseH_sf"/>
</dbReference>
<dbReference type="Pfam" id="PF24626">
    <property type="entry name" value="SH3_Tf2-1"/>
    <property type="match status" value="1"/>
</dbReference>
<sequence length="374" mass="43169">MGHFLPCKESMSASELANLFLRNIWKLHGTPKITTLDWGSIFTSGFLKALYEKLQIEPRFSTAYHLEMDSQTERVNQWLEGYLRTFRGAKQDNWVSWLPLAEFIYNNHVNCSTGKAPFKVIYRRTLEWGVGEVISNTIGAEEWGEGIRKIQDEAKAALQQAWKEGNKLNKFSVGERVMLLAMNISTNWPSKKLDDKKLRLFPVTEVISSHTYQLDLPASMKIHLVFHVNLLSAFQEEPRFDQPKPRPRVFIMESGEEEQEVEEILDWWADDEGQLRYRVRWVGENKEGDSWERAEKMAELHGIMKKFLRKFPEAPTPANWTKRPTKRKEKAQVSTLHSPSPTSATSATLTPTPDIPLVHLPSTNEHNGQDHKEP</sequence>
<keyword evidence="6" id="KW-1185">Reference proteome</keyword>
<feature type="domain" description="Chromo" evidence="3">
    <location>
        <begin position="259"/>
        <end position="319"/>
    </location>
</feature>
<proteinExistence type="predicted"/>
<dbReference type="InterPro" id="IPR001584">
    <property type="entry name" value="Integrase_cat-core"/>
</dbReference>
<evidence type="ECO:0000256" key="2">
    <source>
        <dbReference type="SAM" id="MobiDB-lite"/>
    </source>
</evidence>
<accession>A0A5N5Q7S5</accession>
<dbReference type="InterPro" id="IPR012337">
    <property type="entry name" value="RNaseH-like_sf"/>
</dbReference>
<protein>
    <submittedName>
        <fullName evidence="5">Transposon Ty3-G Gag-Pol polyprotein</fullName>
    </submittedName>
</protein>
<evidence type="ECO:0000313" key="6">
    <source>
        <dbReference type="Proteomes" id="UP000383932"/>
    </source>
</evidence>
<feature type="region of interest" description="Disordered" evidence="2">
    <location>
        <begin position="314"/>
        <end position="374"/>
    </location>
</feature>
<feature type="compositionally biased region" description="Low complexity" evidence="2">
    <location>
        <begin position="334"/>
        <end position="352"/>
    </location>
</feature>
<dbReference type="SUPFAM" id="SSF54160">
    <property type="entry name" value="Chromo domain-like"/>
    <property type="match status" value="1"/>
</dbReference>
<dbReference type="InterPro" id="IPR056924">
    <property type="entry name" value="SH3_Tf2-1"/>
</dbReference>
<dbReference type="InterPro" id="IPR000953">
    <property type="entry name" value="Chromo/chromo_shadow_dom"/>
</dbReference>
<dbReference type="SMART" id="SM00298">
    <property type="entry name" value="CHROMO"/>
    <property type="match status" value="1"/>
</dbReference>
<dbReference type="PROSITE" id="PS50013">
    <property type="entry name" value="CHROMO_2"/>
    <property type="match status" value="1"/>
</dbReference>
<dbReference type="InterPro" id="IPR050951">
    <property type="entry name" value="Retrovirus_Pol_polyprotein"/>
</dbReference>
<gene>
    <name evidence="5" type="ORF">CTheo_8820</name>
</gene>
<dbReference type="InterPro" id="IPR016197">
    <property type="entry name" value="Chromo-like_dom_sf"/>
</dbReference>
<dbReference type="EMBL" id="SSOP01000820">
    <property type="protein sequence ID" value="KAB5587739.1"/>
    <property type="molecule type" value="Genomic_DNA"/>
</dbReference>
<keyword evidence="1" id="KW-0694">RNA-binding</keyword>
<comment type="caution">
    <text evidence="5">The sequence shown here is derived from an EMBL/GenBank/DDBJ whole genome shotgun (WGS) entry which is preliminary data.</text>
</comment>
<dbReference type="PANTHER" id="PTHR37984">
    <property type="entry name" value="PROTEIN CBG26694"/>
    <property type="match status" value="1"/>
</dbReference>